<name>A0ABN8NXF0_9CNID</name>
<keyword evidence="4" id="KW-1185">Reference proteome</keyword>
<proteinExistence type="predicted"/>
<evidence type="ECO:0000313" key="3">
    <source>
        <dbReference type="EMBL" id="CAH3122011.1"/>
    </source>
</evidence>
<feature type="compositionally biased region" description="Polar residues" evidence="1">
    <location>
        <begin position="51"/>
        <end position="67"/>
    </location>
</feature>
<dbReference type="SMART" id="SM01040">
    <property type="entry name" value="Bro-N"/>
    <property type="match status" value="1"/>
</dbReference>
<dbReference type="EMBL" id="CALNXK010000036">
    <property type="protein sequence ID" value="CAH3122011.1"/>
    <property type="molecule type" value="Genomic_DNA"/>
</dbReference>
<evidence type="ECO:0000259" key="2">
    <source>
        <dbReference type="PROSITE" id="PS51750"/>
    </source>
</evidence>
<dbReference type="PROSITE" id="PS51750">
    <property type="entry name" value="BRO_N"/>
    <property type="match status" value="1"/>
</dbReference>
<feature type="domain" description="Bro-N" evidence="2">
    <location>
        <begin position="1"/>
        <end position="112"/>
    </location>
</feature>
<dbReference type="Pfam" id="PF02498">
    <property type="entry name" value="Bro-N"/>
    <property type="match status" value="1"/>
</dbReference>
<comment type="caution">
    <text evidence="3">The sequence shown here is derived from an EMBL/GenBank/DDBJ whole genome shotgun (WGS) entry which is preliminary data.</text>
</comment>
<dbReference type="PANTHER" id="PTHR36180:SF2">
    <property type="entry name" value="BRO FAMILY PROTEIN"/>
    <property type="match status" value="1"/>
</dbReference>
<evidence type="ECO:0000313" key="4">
    <source>
        <dbReference type="Proteomes" id="UP001159405"/>
    </source>
</evidence>
<dbReference type="InterPro" id="IPR003497">
    <property type="entry name" value="BRO_N_domain"/>
</dbReference>
<dbReference type="PANTHER" id="PTHR36180">
    <property type="entry name" value="DNA-BINDING PROTEIN-RELATED-RELATED"/>
    <property type="match status" value="1"/>
</dbReference>
<feature type="region of interest" description="Disordered" evidence="1">
    <location>
        <begin position="39"/>
        <end position="69"/>
    </location>
</feature>
<evidence type="ECO:0000256" key="1">
    <source>
        <dbReference type="SAM" id="MobiDB-lite"/>
    </source>
</evidence>
<organism evidence="3 4">
    <name type="scientific">Porites lobata</name>
    <dbReference type="NCBI Taxonomy" id="104759"/>
    <lineage>
        <taxon>Eukaryota</taxon>
        <taxon>Metazoa</taxon>
        <taxon>Cnidaria</taxon>
        <taxon>Anthozoa</taxon>
        <taxon>Hexacorallia</taxon>
        <taxon>Scleractinia</taxon>
        <taxon>Fungiina</taxon>
        <taxon>Poritidae</taxon>
        <taxon>Porites</taxon>
    </lineage>
</organism>
<dbReference type="Proteomes" id="UP001159405">
    <property type="component" value="Unassembled WGS sequence"/>
</dbReference>
<protein>
    <recommendedName>
        <fullName evidence="2">Bro-N domain-containing protein</fullName>
    </recommendedName>
</protein>
<dbReference type="Gene3D" id="3.40.1350.10">
    <property type="match status" value="1"/>
</dbReference>
<sequence length="274" mass="32386">MNSFIDNKQNIWFRGKDVAKILGYRDPDQAIRKNVSTENKCSNCRGGKTPPRQNGTRGPETGRQQNDSRGKYCTFINEPGFYELVVSSKLEFAKKFRQWVFTTVLPTIRKYGQYKMFDSPWNKMIMIGNETDLHYNVVQLIRNYYPDFILVAGLGENQDTEDKRLDSYKKGYTRGQPDLMILDYHKGYKGLCIEFKSPTNNYHVSEAQLKMKEKYRDNDYAFILSNDYDKITKLIHKYMAGVRIPCKYWTKAFRNKKKTLEKHYKVIHRIEKNI</sequence>
<dbReference type="InterPro" id="IPR011856">
    <property type="entry name" value="tRNA_endonuc-like_dom_sf"/>
</dbReference>
<gene>
    <name evidence="3" type="ORF">PLOB_00028777</name>
</gene>
<reference evidence="3 4" key="1">
    <citation type="submission" date="2022-05" db="EMBL/GenBank/DDBJ databases">
        <authorList>
            <consortium name="Genoscope - CEA"/>
            <person name="William W."/>
        </authorList>
    </citation>
    <scope>NUCLEOTIDE SEQUENCE [LARGE SCALE GENOMIC DNA]</scope>
</reference>
<accession>A0ABN8NXF0</accession>